<dbReference type="EMBL" id="JACHJJ010000008">
    <property type="protein sequence ID" value="MBB5963574.1"/>
    <property type="molecule type" value="Genomic_DNA"/>
</dbReference>
<evidence type="ECO:0000313" key="6">
    <source>
        <dbReference type="Proteomes" id="UP000562352"/>
    </source>
</evidence>
<dbReference type="InterPro" id="IPR046335">
    <property type="entry name" value="LacI/GalR-like_sensor"/>
</dbReference>
<feature type="domain" description="HTH lacI-type" evidence="4">
    <location>
        <begin position="6"/>
        <end position="57"/>
    </location>
</feature>
<evidence type="ECO:0000256" key="3">
    <source>
        <dbReference type="ARBA" id="ARBA00023163"/>
    </source>
</evidence>
<dbReference type="SMART" id="SM00354">
    <property type="entry name" value="HTH_LACI"/>
    <property type="match status" value="1"/>
</dbReference>
<dbReference type="PROSITE" id="PS50932">
    <property type="entry name" value="HTH_LACI_2"/>
    <property type="match status" value="1"/>
</dbReference>
<dbReference type="InterPro" id="IPR028082">
    <property type="entry name" value="Peripla_BP_I"/>
</dbReference>
<keyword evidence="1" id="KW-0805">Transcription regulation</keyword>
<dbReference type="CDD" id="cd01392">
    <property type="entry name" value="HTH_LacI"/>
    <property type="match status" value="1"/>
</dbReference>
<dbReference type="InterPro" id="IPR010982">
    <property type="entry name" value="Lambda_DNA-bd_dom_sf"/>
</dbReference>
<proteinExistence type="predicted"/>
<protein>
    <submittedName>
        <fullName evidence="5">LacI family transcriptional regulator</fullName>
    </submittedName>
</protein>
<dbReference type="SUPFAM" id="SSF47413">
    <property type="entry name" value="lambda repressor-like DNA-binding domains"/>
    <property type="match status" value="1"/>
</dbReference>
<keyword evidence="3" id="KW-0804">Transcription</keyword>
<dbReference type="Gene3D" id="3.40.50.2300">
    <property type="match status" value="2"/>
</dbReference>
<dbReference type="GO" id="GO:0003700">
    <property type="term" value="F:DNA-binding transcription factor activity"/>
    <property type="evidence" value="ECO:0007669"/>
    <property type="project" value="TreeGrafter"/>
</dbReference>
<evidence type="ECO:0000313" key="5">
    <source>
        <dbReference type="EMBL" id="MBB5963574.1"/>
    </source>
</evidence>
<evidence type="ECO:0000256" key="2">
    <source>
        <dbReference type="ARBA" id="ARBA00023125"/>
    </source>
</evidence>
<keyword evidence="6" id="KW-1185">Reference proteome</keyword>
<dbReference type="CDD" id="cd06296">
    <property type="entry name" value="PBP1_CatR-like"/>
    <property type="match status" value="1"/>
</dbReference>
<dbReference type="AlphaFoldDB" id="A0A841D505"/>
<organism evidence="5 6">
    <name type="scientific">Planomonospora venezuelensis</name>
    <dbReference type="NCBI Taxonomy" id="1999"/>
    <lineage>
        <taxon>Bacteria</taxon>
        <taxon>Bacillati</taxon>
        <taxon>Actinomycetota</taxon>
        <taxon>Actinomycetes</taxon>
        <taxon>Streptosporangiales</taxon>
        <taxon>Streptosporangiaceae</taxon>
        <taxon>Planomonospora</taxon>
    </lineage>
</organism>
<evidence type="ECO:0000259" key="4">
    <source>
        <dbReference type="PROSITE" id="PS50932"/>
    </source>
</evidence>
<keyword evidence="2" id="KW-0238">DNA-binding</keyword>
<dbReference type="PRINTS" id="PR00036">
    <property type="entry name" value="HTHLACI"/>
</dbReference>
<dbReference type="Proteomes" id="UP000562352">
    <property type="component" value="Unassembled WGS sequence"/>
</dbReference>
<sequence length="344" mass="37047">MTKERVKISDIAEEAGVSVATVSKVLNGRSDVAAATRARVESALRRHRYERRRSHRHGDVGLVDLVVNELDSAWSTEVIRGAEEVCHDAGIGMVVSAVHGRSSATREWLDNLAARRSDGVVLVVSELSPSERARLDALGVPFVVVDPVGELDPDVPAVGATNWAGGLSATEHLIGLGHTRIAHLGGPRGLLCSQARADGYRAAMERARLTVPEGYLRHGRFTDRSGYEDAAALLDLAEPPTAIFAASDQQAFGVYEALRERSLRVPADVSVVGFDDVPVARWVSPPLTTVRQPIVEMAAMAARLLVRLIDGEPVDTPRVELATRLVVRESTAAAEIGIETFTKH</sequence>
<dbReference type="Pfam" id="PF13377">
    <property type="entry name" value="Peripla_BP_3"/>
    <property type="match status" value="1"/>
</dbReference>
<evidence type="ECO:0000256" key="1">
    <source>
        <dbReference type="ARBA" id="ARBA00023015"/>
    </source>
</evidence>
<dbReference type="SUPFAM" id="SSF53822">
    <property type="entry name" value="Periplasmic binding protein-like I"/>
    <property type="match status" value="1"/>
</dbReference>
<dbReference type="PROSITE" id="PS00356">
    <property type="entry name" value="HTH_LACI_1"/>
    <property type="match status" value="1"/>
</dbReference>
<accession>A0A841D505</accession>
<dbReference type="PANTHER" id="PTHR30146">
    <property type="entry name" value="LACI-RELATED TRANSCRIPTIONAL REPRESSOR"/>
    <property type="match status" value="1"/>
</dbReference>
<dbReference type="GO" id="GO:0000976">
    <property type="term" value="F:transcription cis-regulatory region binding"/>
    <property type="evidence" value="ECO:0007669"/>
    <property type="project" value="TreeGrafter"/>
</dbReference>
<dbReference type="InterPro" id="IPR000843">
    <property type="entry name" value="HTH_LacI"/>
</dbReference>
<reference evidence="5 6" key="1">
    <citation type="submission" date="2020-08" db="EMBL/GenBank/DDBJ databases">
        <title>Genomic Encyclopedia of Type Strains, Phase III (KMG-III): the genomes of soil and plant-associated and newly described type strains.</title>
        <authorList>
            <person name="Whitman W."/>
        </authorList>
    </citation>
    <scope>NUCLEOTIDE SEQUENCE [LARGE SCALE GENOMIC DNA]</scope>
    <source>
        <strain evidence="5 6">CECT 3303</strain>
    </source>
</reference>
<comment type="caution">
    <text evidence="5">The sequence shown here is derived from an EMBL/GenBank/DDBJ whole genome shotgun (WGS) entry which is preliminary data.</text>
</comment>
<dbReference type="RefSeq" id="WP_184941814.1">
    <property type="nucleotide sequence ID" value="NZ_BAAAWZ010000001.1"/>
</dbReference>
<dbReference type="PANTHER" id="PTHR30146:SF153">
    <property type="entry name" value="LACTOSE OPERON REPRESSOR"/>
    <property type="match status" value="1"/>
</dbReference>
<gene>
    <name evidence="5" type="ORF">FHS22_002854</name>
</gene>
<dbReference type="Pfam" id="PF00356">
    <property type="entry name" value="LacI"/>
    <property type="match status" value="1"/>
</dbReference>
<dbReference type="Gene3D" id="1.10.260.40">
    <property type="entry name" value="lambda repressor-like DNA-binding domains"/>
    <property type="match status" value="1"/>
</dbReference>
<name>A0A841D505_PLAVE</name>